<keyword evidence="4 7" id="KW-0812">Transmembrane</keyword>
<feature type="transmembrane region" description="Helical" evidence="7">
    <location>
        <begin position="104"/>
        <end position="124"/>
    </location>
</feature>
<dbReference type="PROSITE" id="PS50928">
    <property type="entry name" value="ABC_TM1"/>
    <property type="match status" value="1"/>
</dbReference>
<evidence type="ECO:0000256" key="2">
    <source>
        <dbReference type="ARBA" id="ARBA00022448"/>
    </source>
</evidence>
<gene>
    <name evidence="9" type="ORF">BK123_27290</name>
</gene>
<accession>A0A1R1AUA6</accession>
<comment type="caution">
    <text evidence="9">The sequence shown here is derived from an EMBL/GenBank/DDBJ whole genome shotgun (WGS) entry which is preliminary data.</text>
</comment>
<comment type="similarity">
    <text evidence="7">Belongs to the binding-protein-dependent transport system permease family.</text>
</comment>
<evidence type="ECO:0000256" key="5">
    <source>
        <dbReference type="ARBA" id="ARBA00022989"/>
    </source>
</evidence>
<feature type="transmembrane region" description="Helical" evidence="7">
    <location>
        <begin position="12"/>
        <end position="35"/>
    </location>
</feature>
<dbReference type="AlphaFoldDB" id="A0A1R1AUA6"/>
<dbReference type="InterPro" id="IPR035906">
    <property type="entry name" value="MetI-like_sf"/>
</dbReference>
<dbReference type="Gene3D" id="1.10.3720.10">
    <property type="entry name" value="MetI-like"/>
    <property type="match status" value="1"/>
</dbReference>
<proteinExistence type="inferred from homology"/>
<keyword evidence="3" id="KW-1003">Cell membrane</keyword>
<name>A0A1R1AUA6_PAELA</name>
<keyword evidence="5 7" id="KW-1133">Transmembrane helix</keyword>
<evidence type="ECO:0000259" key="8">
    <source>
        <dbReference type="PROSITE" id="PS50928"/>
    </source>
</evidence>
<keyword evidence="6 7" id="KW-0472">Membrane</keyword>
<feature type="transmembrane region" description="Helical" evidence="7">
    <location>
        <begin position="157"/>
        <end position="179"/>
    </location>
</feature>
<keyword evidence="2 7" id="KW-0813">Transport</keyword>
<dbReference type="PANTHER" id="PTHR30193:SF37">
    <property type="entry name" value="INNER MEMBRANE ABC TRANSPORTER PERMEASE PROTEIN YCJO"/>
    <property type="match status" value="1"/>
</dbReference>
<dbReference type="EMBL" id="MRTF01000011">
    <property type="protein sequence ID" value="OME89084.1"/>
    <property type="molecule type" value="Genomic_DNA"/>
</dbReference>
<comment type="subcellular location">
    <subcellularLocation>
        <location evidence="1 7">Cell membrane</location>
        <topology evidence="1 7">Multi-pass membrane protein</topology>
    </subcellularLocation>
</comment>
<evidence type="ECO:0000256" key="7">
    <source>
        <dbReference type="RuleBase" id="RU363032"/>
    </source>
</evidence>
<evidence type="ECO:0000256" key="4">
    <source>
        <dbReference type="ARBA" id="ARBA00022692"/>
    </source>
</evidence>
<feature type="transmembrane region" description="Helical" evidence="7">
    <location>
        <begin position="71"/>
        <end position="92"/>
    </location>
</feature>
<feature type="transmembrane region" description="Helical" evidence="7">
    <location>
        <begin position="215"/>
        <end position="234"/>
    </location>
</feature>
<dbReference type="GO" id="GO:0055085">
    <property type="term" value="P:transmembrane transport"/>
    <property type="evidence" value="ECO:0007669"/>
    <property type="project" value="InterPro"/>
</dbReference>
<dbReference type="Proteomes" id="UP000187074">
    <property type="component" value="Unassembled WGS sequence"/>
</dbReference>
<evidence type="ECO:0000256" key="6">
    <source>
        <dbReference type="ARBA" id="ARBA00023136"/>
    </source>
</evidence>
<evidence type="ECO:0000256" key="1">
    <source>
        <dbReference type="ARBA" id="ARBA00004651"/>
    </source>
</evidence>
<organism evidence="9 10">
    <name type="scientific">Paenibacillus lautus</name>
    <name type="common">Bacillus lautus</name>
    <dbReference type="NCBI Taxonomy" id="1401"/>
    <lineage>
        <taxon>Bacteria</taxon>
        <taxon>Bacillati</taxon>
        <taxon>Bacillota</taxon>
        <taxon>Bacilli</taxon>
        <taxon>Bacillales</taxon>
        <taxon>Paenibacillaceae</taxon>
        <taxon>Paenibacillus</taxon>
    </lineage>
</organism>
<dbReference type="SUPFAM" id="SSF161098">
    <property type="entry name" value="MetI-like"/>
    <property type="match status" value="1"/>
</dbReference>
<dbReference type="STRING" id="1401.BK123_27290"/>
<dbReference type="GO" id="GO:0005886">
    <property type="term" value="C:plasma membrane"/>
    <property type="evidence" value="ECO:0007669"/>
    <property type="project" value="UniProtKB-SubCell"/>
</dbReference>
<dbReference type="InterPro" id="IPR000515">
    <property type="entry name" value="MetI-like"/>
</dbReference>
<evidence type="ECO:0000313" key="10">
    <source>
        <dbReference type="Proteomes" id="UP000187074"/>
    </source>
</evidence>
<evidence type="ECO:0000256" key="3">
    <source>
        <dbReference type="ARBA" id="ARBA00022475"/>
    </source>
</evidence>
<dbReference type="InterPro" id="IPR051393">
    <property type="entry name" value="ABC_transporter_permease"/>
</dbReference>
<dbReference type="CDD" id="cd06261">
    <property type="entry name" value="TM_PBP2"/>
    <property type="match status" value="1"/>
</dbReference>
<feature type="domain" description="ABC transmembrane type-1" evidence="8">
    <location>
        <begin position="67"/>
        <end position="281"/>
    </location>
</feature>
<evidence type="ECO:0000313" key="9">
    <source>
        <dbReference type="EMBL" id="OME89084.1"/>
    </source>
</evidence>
<feature type="transmembrane region" description="Helical" evidence="7">
    <location>
        <begin position="260"/>
        <end position="282"/>
    </location>
</feature>
<dbReference type="Pfam" id="PF00528">
    <property type="entry name" value="BPD_transp_1"/>
    <property type="match status" value="1"/>
</dbReference>
<sequence length="291" mass="32497">MIWLSKRRNICFMLFPALILFTGYIVIPILISFYYSMTKYTGIGIPEFVGLGNYKRLLTDSFFWVSLKNTFIILGVSLILLIPLSFLLALLLNRAFKGSGALKALNYTPSIIAPIVVGLIWVFVLDPQMGLINMLLLKLGLGNLTQMWIGGKALAPYSIGFVFVWQQIGFIATIFLAGLKMIPRDVYESSAIDGAGSRQQLWHITVPMMNETNKIVVVLVITNVFKIFETVFMLTGGGPNHQSEVLVTYMYNTTFTSAEYGYGMAISTVTFLLTVLFSVAYLKLSKSNIEE</sequence>
<protein>
    <submittedName>
        <fullName evidence="9">ABC transporter permease</fullName>
    </submittedName>
</protein>
<dbReference type="PANTHER" id="PTHR30193">
    <property type="entry name" value="ABC TRANSPORTER PERMEASE PROTEIN"/>
    <property type="match status" value="1"/>
</dbReference>
<reference evidence="9 10" key="1">
    <citation type="submission" date="2016-11" db="EMBL/GenBank/DDBJ databases">
        <title>Paenibacillus species isolates.</title>
        <authorList>
            <person name="Beno S.M."/>
        </authorList>
    </citation>
    <scope>NUCLEOTIDE SEQUENCE [LARGE SCALE GENOMIC DNA]</scope>
    <source>
        <strain evidence="9 10">FSL F4-0100</strain>
    </source>
</reference>
<dbReference type="OrthoDB" id="5174895at2"/>